<proteinExistence type="inferred from homology"/>
<dbReference type="GO" id="GO:0005737">
    <property type="term" value="C:cytoplasm"/>
    <property type="evidence" value="ECO:0007669"/>
    <property type="project" value="UniProtKB-SubCell"/>
</dbReference>
<comment type="function">
    <text evidence="5 8">Required for both de novo synthesis of the corrin ring for the assimilation of exogenous corrinoids. Participates in the adenosylation of a variety of incomplete and complete corrinoids.</text>
</comment>
<keyword evidence="8 9" id="KW-0808">Transferase</keyword>
<evidence type="ECO:0000256" key="8">
    <source>
        <dbReference type="PIRNR" id="PIRNR015617"/>
    </source>
</evidence>
<comment type="subcellular location">
    <subcellularLocation>
        <location evidence="8">Cytoplasm</location>
    </subcellularLocation>
</comment>
<keyword evidence="8" id="KW-0169">Cobalamin biosynthesis</keyword>
<keyword evidence="10" id="KW-1185">Reference proteome</keyword>
<dbReference type="PIRSF" id="PIRSF015617">
    <property type="entry name" value="Adensltrnsf_CobA"/>
    <property type="match status" value="1"/>
</dbReference>
<dbReference type="AlphaFoldDB" id="A0A1N6DS84"/>
<dbReference type="UniPathway" id="UPA00148">
    <property type="reaction ID" value="UER00233"/>
</dbReference>
<evidence type="ECO:0000256" key="7">
    <source>
        <dbReference type="ARBA" id="ARBA00048692"/>
    </source>
</evidence>
<dbReference type="GO" id="GO:0009236">
    <property type="term" value="P:cobalamin biosynthetic process"/>
    <property type="evidence" value="ECO:0007669"/>
    <property type="project" value="UniProtKB-UniRule"/>
</dbReference>
<organism evidence="9 10">
    <name type="scientific">Sulfurivirga caldicuralii</name>
    <dbReference type="NCBI Taxonomy" id="364032"/>
    <lineage>
        <taxon>Bacteria</taxon>
        <taxon>Pseudomonadati</taxon>
        <taxon>Pseudomonadota</taxon>
        <taxon>Gammaproteobacteria</taxon>
        <taxon>Thiotrichales</taxon>
        <taxon>Piscirickettsiaceae</taxon>
        <taxon>Sulfurivirga</taxon>
    </lineage>
</organism>
<evidence type="ECO:0000256" key="5">
    <source>
        <dbReference type="ARBA" id="ARBA00024929"/>
    </source>
</evidence>
<dbReference type="Gene3D" id="3.40.50.300">
    <property type="entry name" value="P-loop containing nucleotide triphosphate hydrolases"/>
    <property type="match status" value="1"/>
</dbReference>
<dbReference type="GO" id="GO:0005524">
    <property type="term" value="F:ATP binding"/>
    <property type="evidence" value="ECO:0007669"/>
    <property type="project" value="UniProtKB-UniRule"/>
</dbReference>
<dbReference type="Pfam" id="PF02572">
    <property type="entry name" value="CobA_CobO_BtuR"/>
    <property type="match status" value="1"/>
</dbReference>
<protein>
    <recommendedName>
        <fullName evidence="3 8">Corrinoid adenosyltransferase</fullName>
        <ecNumber evidence="3 8">2.5.1.17</ecNumber>
    </recommendedName>
    <alternativeName>
        <fullName evidence="8">Cob(II)alamin adenosyltransferase</fullName>
    </alternativeName>
    <alternativeName>
        <fullName evidence="8">Cob(II)yrinic acid a,c-diamide adenosyltransferase</fullName>
    </alternativeName>
</protein>
<evidence type="ECO:0000256" key="6">
    <source>
        <dbReference type="ARBA" id="ARBA00048555"/>
    </source>
</evidence>
<dbReference type="GO" id="GO:0006779">
    <property type="term" value="P:porphyrin-containing compound biosynthetic process"/>
    <property type="evidence" value="ECO:0007669"/>
    <property type="project" value="UniProtKB-UniRule"/>
</dbReference>
<dbReference type="PANTHER" id="PTHR46638">
    <property type="entry name" value="CORRINOID ADENOSYLTRANSFERASE"/>
    <property type="match status" value="1"/>
</dbReference>
<keyword evidence="8" id="KW-0963">Cytoplasm</keyword>
<keyword evidence="8" id="KW-0547">Nucleotide-binding</keyword>
<sequence length="201" mass="22393">MVMENQAERHNRVMARRKRWMDEQIARAQADKGVLLVLTGDGKGKSSSAFGMAARALGHGMRVAILQFIKAPLDTGEERFFSQFGNVAFHALGEGFTWETQNFERDRAIAEAGWALARDYLRDPATDMVILDELCVALAYHYLDWNSLRGDVLARPDHQHAIITGRGAPQGLIDDADTVTEMRALKHAFDAGIRAQKGIEL</sequence>
<comment type="pathway">
    <text evidence="1 8">Cofactor biosynthesis; adenosylcobalamin biosynthesis; adenosylcobalamin from cob(II)yrinate a,c-diamide: step 2/7.</text>
</comment>
<evidence type="ECO:0000256" key="2">
    <source>
        <dbReference type="ARBA" id="ARBA00007487"/>
    </source>
</evidence>
<evidence type="ECO:0000313" key="9">
    <source>
        <dbReference type="EMBL" id="SIN73655.1"/>
    </source>
</evidence>
<evidence type="ECO:0000256" key="3">
    <source>
        <dbReference type="ARBA" id="ARBA00012454"/>
    </source>
</evidence>
<comment type="similarity">
    <text evidence="2 8">Belongs to the Cob(I)alamin adenosyltransferase family.</text>
</comment>
<reference evidence="9 10" key="1">
    <citation type="submission" date="2016-11" db="EMBL/GenBank/DDBJ databases">
        <authorList>
            <person name="Jaros S."/>
            <person name="Januszkiewicz K."/>
            <person name="Wedrychowicz H."/>
        </authorList>
    </citation>
    <scope>NUCLEOTIDE SEQUENCE [LARGE SCALE GENOMIC DNA]</scope>
    <source>
        <strain evidence="9 10">DSM 17737</strain>
    </source>
</reference>
<dbReference type="InterPro" id="IPR003724">
    <property type="entry name" value="CblAdoTrfase_CobA"/>
</dbReference>
<evidence type="ECO:0000313" key="10">
    <source>
        <dbReference type="Proteomes" id="UP000198461"/>
    </source>
</evidence>
<name>A0A1N6DS84_9GAMM</name>
<accession>A0A1N6DS84</accession>
<comment type="catalytic activity">
    <reaction evidence="7 8">
        <text>2 cob(II)alamin + reduced [electron-transfer flavoprotein] + 2 ATP = 2 adenosylcob(III)alamin + 2 triphosphate + oxidized [electron-transfer flavoprotein] + 3 H(+)</text>
        <dbReference type="Rhea" id="RHEA:28671"/>
        <dbReference type="Rhea" id="RHEA-COMP:10685"/>
        <dbReference type="Rhea" id="RHEA-COMP:10686"/>
        <dbReference type="ChEBI" id="CHEBI:15378"/>
        <dbReference type="ChEBI" id="CHEBI:16304"/>
        <dbReference type="ChEBI" id="CHEBI:18036"/>
        <dbReference type="ChEBI" id="CHEBI:18408"/>
        <dbReference type="ChEBI" id="CHEBI:30616"/>
        <dbReference type="ChEBI" id="CHEBI:57692"/>
        <dbReference type="ChEBI" id="CHEBI:58307"/>
        <dbReference type="EC" id="2.5.1.17"/>
    </reaction>
</comment>
<evidence type="ECO:0000256" key="4">
    <source>
        <dbReference type="ARBA" id="ARBA00023244"/>
    </source>
</evidence>
<dbReference type="STRING" id="364032.SAMN05443662_0381"/>
<comment type="catalytic activity">
    <reaction evidence="6 8">
        <text>2 cob(II)yrinate a,c diamide + reduced [electron-transfer flavoprotein] + 2 ATP = 2 adenosylcob(III)yrinate a,c-diamide + 2 triphosphate + oxidized [electron-transfer flavoprotein] + 3 H(+)</text>
        <dbReference type="Rhea" id="RHEA:11528"/>
        <dbReference type="Rhea" id="RHEA-COMP:10685"/>
        <dbReference type="Rhea" id="RHEA-COMP:10686"/>
        <dbReference type="ChEBI" id="CHEBI:15378"/>
        <dbReference type="ChEBI" id="CHEBI:18036"/>
        <dbReference type="ChEBI" id="CHEBI:30616"/>
        <dbReference type="ChEBI" id="CHEBI:57692"/>
        <dbReference type="ChEBI" id="CHEBI:58307"/>
        <dbReference type="ChEBI" id="CHEBI:58503"/>
        <dbReference type="ChEBI" id="CHEBI:58537"/>
        <dbReference type="EC" id="2.5.1.17"/>
    </reaction>
</comment>
<dbReference type="Proteomes" id="UP000198461">
    <property type="component" value="Unassembled WGS sequence"/>
</dbReference>
<dbReference type="PANTHER" id="PTHR46638:SF1">
    <property type="entry name" value="CORRINOID ADENOSYLTRANSFERASE"/>
    <property type="match status" value="1"/>
</dbReference>
<dbReference type="NCBIfam" id="NF004637">
    <property type="entry name" value="PRK05986.1"/>
    <property type="match status" value="1"/>
</dbReference>
<dbReference type="SUPFAM" id="SSF52540">
    <property type="entry name" value="P-loop containing nucleoside triphosphate hydrolases"/>
    <property type="match status" value="1"/>
</dbReference>
<dbReference type="EC" id="2.5.1.17" evidence="3 8"/>
<gene>
    <name evidence="9" type="ORF">SAMN05443662_0381</name>
</gene>
<dbReference type="GO" id="GO:0008817">
    <property type="term" value="F:corrinoid adenosyltransferase activity"/>
    <property type="evidence" value="ECO:0007669"/>
    <property type="project" value="UniProtKB-UniRule"/>
</dbReference>
<dbReference type="NCBIfam" id="TIGR00708">
    <property type="entry name" value="cobA"/>
    <property type="match status" value="1"/>
</dbReference>
<keyword evidence="4 8" id="KW-0627">Porphyrin biosynthesis</keyword>
<dbReference type="CDD" id="cd00561">
    <property type="entry name" value="CobA_ACA"/>
    <property type="match status" value="1"/>
</dbReference>
<evidence type="ECO:0000256" key="1">
    <source>
        <dbReference type="ARBA" id="ARBA00005121"/>
    </source>
</evidence>
<dbReference type="InterPro" id="IPR027417">
    <property type="entry name" value="P-loop_NTPase"/>
</dbReference>
<keyword evidence="8" id="KW-0067">ATP-binding</keyword>
<dbReference type="EMBL" id="FSRE01000001">
    <property type="protein sequence ID" value="SIN73655.1"/>
    <property type="molecule type" value="Genomic_DNA"/>
</dbReference>